<evidence type="ECO:0000313" key="1">
    <source>
        <dbReference type="EMBL" id="KAJ1898901.1"/>
    </source>
</evidence>
<gene>
    <name evidence="1" type="primary">EST2_2</name>
    <name evidence="1" type="ORF">LPJ66_002457</name>
</gene>
<keyword evidence="2" id="KW-1185">Reference proteome</keyword>
<organism evidence="1 2">
    <name type="scientific">Kickxella alabastrina</name>
    <dbReference type="NCBI Taxonomy" id="61397"/>
    <lineage>
        <taxon>Eukaryota</taxon>
        <taxon>Fungi</taxon>
        <taxon>Fungi incertae sedis</taxon>
        <taxon>Zoopagomycota</taxon>
        <taxon>Kickxellomycotina</taxon>
        <taxon>Kickxellomycetes</taxon>
        <taxon>Kickxellales</taxon>
        <taxon>Kickxellaceae</taxon>
        <taxon>Kickxella</taxon>
    </lineage>
</organism>
<comment type="caution">
    <text evidence="1">The sequence shown here is derived from an EMBL/GenBank/DDBJ whole genome shotgun (WGS) entry which is preliminary data.</text>
</comment>
<keyword evidence="1" id="KW-0548">Nucleotidyltransferase</keyword>
<protein>
    <submittedName>
        <fullName evidence="1">Telomerase reverse transcriptase</fullName>
        <ecNumber evidence="1">2.7.7.49</ecNumber>
    </submittedName>
</protein>
<name>A0ACC1IQD1_9FUNG</name>
<sequence>MYQRKSFDELATAHGSKSTGDEPAAGIQYSHMRLVPKVDSFRPIVNMKKTMSISRRRTDGLVVGKHVFEYTASKAAPINQVLKDAHAVLRRVRNANPNITGAAVLKNDEIFERLKAFKSLPQVQSVLGTGELFMAKFDIQSAFDTVNQSKLITLLRDCPVLDNRAYMVYRHWAVSLTSDSIKKYARHALPLPEAESFGAAVHNLSKQSRQQVYGDWSGSRPVHMEGIVSQVVDHIHNNVVRTPLGLLHQYVGIPQGSVMSSLLCNFFYGQLEREHLSLIVDPSRTLLVRMVDDFFVVSTSRDQIMSVLERMSLGVAEYGCRLNGPKTLVNFNAVIGRQVLNRTTSSNFPWCGKLINDSTLDVMIDYAPLALMDSVEQSVSINTSNVDGCMLRHRMLGVVRSRIGKLFLDGSLNSGPTVSLNLYQHLVICAKKFHVFHRRIPTRSSQMQLFGVIKETTELAYIMMRSVCSNSGISATDMTWLAMHAFKTVLLRKRSRYTQLLQRNIKRILHAVSDRTFRSGDRDRDRDRDRDSHKQSRHSRGSLGSIFQWPTQGGLSSALFGNTSADSIPISSGDGPEDIFDKDTAGAHERGEHSADANGLPPTASVQHAIDGDSQVFFARDEGDSNVAGAPVASEMPKLTARTTTFTAQYKAEPVPGMWEGGNSAKAKAREQDPLTLAHKNMPLEPEECVRPEMPWVVEQLKLGEKPFSSLFEDDTNDAAAEGNGDDRYANAHLERKRKRKLAFEVLKRRVSEARIGIPRELLAPTIESFRREDGTVDYTRYGCSLVKHLAETRFSHKLDYRHDPRDPCKLDKFITTLHRLVEVSAPYQRFLVWLYRLARWDNPHLSLWWCSVYFLLLYLGMVSAALWMTPVFVTAYYRLRPSHAYSWLGFERPETSIIPSKVLEDASTGTIGKGLIANHMWDIWRETLGAPVHMYLADLADSMERAKNCVTWQRPWASRAVMLVLTTMAIFSYIVPAIVFQRLFGICIGVQFFFLAPLQLRYQRYRRMVWVVDCLLWHCPTDVELAADTLYTQKLCRKSSHASEPKDSGDENITAKSKMGPTTYLRTVVADMVYAYNPISKKQHPPITILQTASSTSLDRLVDETEDAGDISAVHEALLAGKRLGRKFFHGSGVVGTDDDRYTGLGGDAIGGDDNDNSSLCLPSMMGLAEEREWMRKNNLFKPVSRTYSVESLLSMYKGDIATSPIDLQHTRKLSDASVSSTPADSQPTAHMAAFSEPGLTATDSSSSHSHEGGIHSIGRVLLARAKGQLSSKFKRTQDQNASSFKAGHLPGPVERPALRHSLAISSANMAGDKKRQTLSMMDFTGLDFDGPVAGGSDVDEFSSGNASSNTDKHGAEASGNTQNLKSKNSTELSSDGFKGGGYAEELFGSLANNTDSSSLELTREANDLNALRNKDALSTGHGVDLHSLYAFRCIHNGKYGTLFVTADRFVFRRSRIMGGRRSSVSSYLLSSVVAIRKSTGHFGKSHGIQILLNDGVPYYFYGLPKRDDAFGFLLVRCGNSHAY</sequence>
<dbReference type="Proteomes" id="UP001150581">
    <property type="component" value="Unassembled WGS sequence"/>
</dbReference>
<dbReference type="EC" id="2.7.7.49" evidence="1"/>
<proteinExistence type="predicted"/>
<keyword evidence="1" id="KW-0695">RNA-directed DNA polymerase</keyword>
<reference evidence="1" key="1">
    <citation type="submission" date="2022-07" db="EMBL/GenBank/DDBJ databases">
        <title>Phylogenomic reconstructions and comparative analyses of Kickxellomycotina fungi.</title>
        <authorList>
            <person name="Reynolds N.K."/>
            <person name="Stajich J.E."/>
            <person name="Barry K."/>
            <person name="Grigoriev I.V."/>
            <person name="Crous P."/>
            <person name="Smith M.E."/>
        </authorList>
    </citation>
    <scope>NUCLEOTIDE SEQUENCE</scope>
    <source>
        <strain evidence="1">Benny 63K</strain>
    </source>
</reference>
<evidence type="ECO:0000313" key="2">
    <source>
        <dbReference type="Proteomes" id="UP001150581"/>
    </source>
</evidence>
<keyword evidence="1" id="KW-0808">Transferase</keyword>
<dbReference type="EMBL" id="JANBPG010000199">
    <property type="protein sequence ID" value="KAJ1898901.1"/>
    <property type="molecule type" value="Genomic_DNA"/>
</dbReference>
<accession>A0ACC1IQD1</accession>